<dbReference type="SUPFAM" id="SSF56300">
    <property type="entry name" value="Metallo-dependent phosphatases"/>
    <property type="match status" value="1"/>
</dbReference>
<name>A0A383AKJ0_9ZZZZ</name>
<dbReference type="AlphaFoldDB" id="A0A383AKJ0"/>
<reference evidence="1" key="1">
    <citation type="submission" date="2018-05" db="EMBL/GenBank/DDBJ databases">
        <authorList>
            <person name="Lanie J.A."/>
            <person name="Ng W.-L."/>
            <person name="Kazmierczak K.M."/>
            <person name="Andrzejewski T.M."/>
            <person name="Davidsen T.M."/>
            <person name="Wayne K.J."/>
            <person name="Tettelin H."/>
            <person name="Glass J.I."/>
            <person name="Rusch D."/>
            <person name="Podicherti R."/>
            <person name="Tsui H.-C.T."/>
            <person name="Winkler M.E."/>
        </authorList>
    </citation>
    <scope>NUCLEOTIDE SEQUENCE</scope>
</reference>
<accession>A0A383AKJ0</accession>
<protein>
    <recommendedName>
        <fullName evidence="2">Calcineurin-like phosphoesterase domain-containing protein</fullName>
    </recommendedName>
</protein>
<gene>
    <name evidence="1" type="ORF">METZ01_LOCUS460472</name>
</gene>
<dbReference type="Gene3D" id="3.60.21.10">
    <property type="match status" value="1"/>
</dbReference>
<feature type="non-terminal residue" evidence="1">
    <location>
        <position position="1"/>
    </location>
</feature>
<organism evidence="1">
    <name type="scientific">marine metagenome</name>
    <dbReference type="NCBI Taxonomy" id="408172"/>
    <lineage>
        <taxon>unclassified sequences</taxon>
        <taxon>metagenomes</taxon>
        <taxon>ecological metagenomes</taxon>
    </lineage>
</organism>
<evidence type="ECO:0008006" key="2">
    <source>
        <dbReference type="Google" id="ProtNLM"/>
    </source>
</evidence>
<proteinExistence type="predicted"/>
<evidence type="ECO:0000313" key="1">
    <source>
        <dbReference type="EMBL" id="SVE07618.1"/>
    </source>
</evidence>
<dbReference type="InterPro" id="IPR029052">
    <property type="entry name" value="Metallo-depent_PP-like"/>
</dbReference>
<sequence>ERDDVLVQLSPHAESPGPEIVDLGATARIITLDTQWSLAHRIESSRSAAFGELEAAIAEAGERDVIVAAHHPIVTGGKHGGSISVWKTMGVRWLLNRTGSISQDLSSNVYRRLIQGLRLTFSRGRTPLVYAAGHEHNLQVISGTKRGDPRFMLVSGSGSKVGDVERTPGTRFGLAAPGYMRIVFLRDRGVDLTVYATSPEFTTCPNGDGQERTECMARGAQLFETVYSERLTSPR</sequence>
<dbReference type="EMBL" id="UINC01192463">
    <property type="protein sequence ID" value="SVE07618.1"/>
    <property type="molecule type" value="Genomic_DNA"/>
</dbReference>